<dbReference type="AlphaFoldDB" id="A0AAQ3KFQ6"/>
<name>A0AAQ3KFQ6_9LILI</name>
<dbReference type="PANTHER" id="PTHR15486">
    <property type="entry name" value="ANCIENT UBIQUITOUS PROTEIN"/>
    <property type="match status" value="1"/>
</dbReference>
<keyword evidence="2" id="KW-0472">Membrane</keyword>
<dbReference type="GO" id="GO:0010143">
    <property type="term" value="P:cutin biosynthetic process"/>
    <property type="evidence" value="ECO:0007669"/>
    <property type="project" value="TreeGrafter"/>
</dbReference>
<dbReference type="GO" id="GO:0090447">
    <property type="term" value="F:glycerol-3-phosphate 2-O-acyltransferase activity"/>
    <property type="evidence" value="ECO:0007669"/>
    <property type="project" value="TreeGrafter"/>
</dbReference>
<dbReference type="Proteomes" id="UP001327560">
    <property type="component" value="Chromosome 5"/>
</dbReference>
<accession>A0AAQ3KFQ6</accession>
<keyword evidence="4" id="KW-1185">Reference proteome</keyword>
<dbReference type="SUPFAM" id="SSF69593">
    <property type="entry name" value="Glycerol-3-phosphate (1)-acyltransferase"/>
    <property type="match status" value="1"/>
</dbReference>
<evidence type="ECO:0008006" key="5">
    <source>
        <dbReference type="Google" id="ProtNLM"/>
    </source>
</evidence>
<sequence>MNPSPRYAVEFMAKAGTRRVSGGSAIAARLRTISRENGEVAGHPSSIDVRGSDSHLFISNHRTHLDPLYISVALGRRITATTYNINRLSELFSPI</sequence>
<organism evidence="3 4">
    <name type="scientific">Canna indica</name>
    <name type="common">Indian-shot</name>
    <dbReference type="NCBI Taxonomy" id="4628"/>
    <lineage>
        <taxon>Eukaryota</taxon>
        <taxon>Viridiplantae</taxon>
        <taxon>Streptophyta</taxon>
        <taxon>Embryophyta</taxon>
        <taxon>Tracheophyta</taxon>
        <taxon>Spermatophyta</taxon>
        <taxon>Magnoliopsida</taxon>
        <taxon>Liliopsida</taxon>
        <taxon>Zingiberales</taxon>
        <taxon>Cannaceae</taxon>
        <taxon>Canna</taxon>
    </lineage>
</organism>
<comment type="subcellular location">
    <subcellularLocation>
        <location evidence="1">Membrane</location>
    </subcellularLocation>
</comment>
<dbReference type="GO" id="GO:0016791">
    <property type="term" value="F:phosphatase activity"/>
    <property type="evidence" value="ECO:0007669"/>
    <property type="project" value="TreeGrafter"/>
</dbReference>
<evidence type="ECO:0000256" key="1">
    <source>
        <dbReference type="ARBA" id="ARBA00004370"/>
    </source>
</evidence>
<evidence type="ECO:0000313" key="3">
    <source>
        <dbReference type="EMBL" id="WOL07489.1"/>
    </source>
</evidence>
<dbReference type="EMBL" id="CP136894">
    <property type="protein sequence ID" value="WOL07489.1"/>
    <property type="molecule type" value="Genomic_DNA"/>
</dbReference>
<evidence type="ECO:0000313" key="4">
    <source>
        <dbReference type="Proteomes" id="UP001327560"/>
    </source>
</evidence>
<evidence type="ECO:0000256" key="2">
    <source>
        <dbReference type="ARBA" id="ARBA00023136"/>
    </source>
</evidence>
<dbReference type="PANTHER" id="PTHR15486:SF0">
    <property type="entry name" value="GLYCEROL-3-PHOSPHATE ACYLTRANSFERASE 1"/>
    <property type="match status" value="1"/>
</dbReference>
<gene>
    <name evidence="3" type="ORF">Cni_G16231</name>
</gene>
<dbReference type="GO" id="GO:0016020">
    <property type="term" value="C:membrane"/>
    <property type="evidence" value="ECO:0007669"/>
    <property type="project" value="UniProtKB-SubCell"/>
</dbReference>
<reference evidence="3 4" key="1">
    <citation type="submission" date="2023-10" db="EMBL/GenBank/DDBJ databases">
        <title>Chromosome-scale genome assembly provides insights into flower coloration mechanisms of Canna indica.</title>
        <authorList>
            <person name="Li C."/>
        </authorList>
    </citation>
    <scope>NUCLEOTIDE SEQUENCE [LARGE SCALE GENOMIC DNA]</scope>
    <source>
        <tissue evidence="3">Flower</tissue>
    </source>
</reference>
<protein>
    <recommendedName>
        <fullName evidence="5">Phospholipid/glycerol acyltransferase domain-containing protein</fullName>
    </recommendedName>
</protein>
<proteinExistence type="predicted"/>